<dbReference type="InterPro" id="IPR001851">
    <property type="entry name" value="ABC_transp_permease"/>
</dbReference>
<dbReference type="PANTHER" id="PTHR30482:SF17">
    <property type="entry name" value="ABC TRANSPORTER ATP-BINDING PROTEIN"/>
    <property type="match status" value="1"/>
</dbReference>
<comment type="subcellular location">
    <subcellularLocation>
        <location evidence="1">Cell membrane</location>
        <topology evidence="1">Multi-pass membrane protein</topology>
    </subcellularLocation>
</comment>
<sequence>VRDNPERVQFVGYDPHVVRYIAFCFSGFFAGIAGSLAAINFEIANSAYLGAVQSGTVLFAAYIGGIGFFIGPIVGAIFVTILSLGLSDLTTVWQLYFGLFFIAVVMYAPGGITGLLMMHRPLIRGGTLGNVLPSYAVALIPTLALMIGLMLGIECIVHYTMNPMEDPNIKAFGIPFNTASPLTWATSVILIVGGFIVARMTWKRVAVAWDEALTAARAKELAA</sequence>
<dbReference type="GO" id="GO:0015658">
    <property type="term" value="F:branched-chain amino acid transmembrane transporter activity"/>
    <property type="evidence" value="ECO:0007669"/>
    <property type="project" value="InterPro"/>
</dbReference>
<keyword evidence="4 6" id="KW-1133">Transmembrane helix</keyword>
<comment type="caution">
    <text evidence="7">The sequence shown here is derived from an EMBL/GenBank/DDBJ whole genome shotgun (WGS) entry which is preliminary data.</text>
</comment>
<evidence type="ECO:0000256" key="1">
    <source>
        <dbReference type="ARBA" id="ARBA00004651"/>
    </source>
</evidence>
<dbReference type="PANTHER" id="PTHR30482">
    <property type="entry name" value="HIGH-AFFINITY BRANCHED-CHAIN AMINO ACID TRANSPORT SYSTEM PERMEASE"/>
    <property type="match status" value="1"/>
</dbReference>
<feature type="transmembrane region" description="Helical" evidence="6">
    <location>
        <begin position="20"/>
        <end position="44"/>
    </location>
</feature>
<accession>A0A7C9RKS6</accession>
<keyword evidence="3 6" id="KW-0812">Transmembrane</keyword>
<feature type="transmembrane region" description="Helical" evidence="6">
    <location>
        <begin position="181"/>
        <end position="198"/>
    </location>
</feature>
<feature type="transmembrane region" description="Helical" evidence="6">
    <location>
        <begin position="56"/>
        <end position="81"/>
    </location>
</feature>
<evidence type="ECO:0000313" key="7">
    <source>
        <dbReference type="EMBL" id="NGX99258.1"/>
    </source>
</evidence>
<evidence type="ECO:0000256" key="3">
    <source>
        <dbReference type="ARBA" id="ARBA00022692"/>
    </source>
</evidence>
<reference evidence="7" key="1">
    <citation type="submission" date="2020-02" db="EMBL/GenBank/DDBJ databases">
        <title>Draft genome sequence of Candidatus Afipia apatlaquensis IBT-C3, a potential strain for decolorization of textile dyes.</title>
        <authorList>
            <person name="Sanchez-Reyes A."/>
            <person name="Breton-Deval L."/>
            <person name="Mangelson H."/>
            <person name="Sanchez-Flores A."/>
        </authorList>
    </citation>
    <scope>NUCLEOTIDE SEQUENCE [LARGE SCALE GENOMIC DNA]</scope>
    <source>
        <strain evidence="7">IBT-C3</strain>
    </source>
</reference>
<dbReference type="GO" id="GO:0005886">
    <property type="term" value="C:plasma membrane"/>
    <property type="evidence" value="ECO:0007669"/>
    <property type="project" value="UniProtKB-SubCell"/>
</dbReference>
<keyword evidence="5 6" id="KW-0472">Membrane</keyword>
<keyword evidence="8" id="KW-1185">Reference proteome</keyword>
<gene>
    <name evidence="7" type="ORF">G4V63_29890</name>
</gene>
<name>A0A7C9RKS6_9BRAD</name>
<evidence type="ECO:0000313" key="8">
    <source>
        <dbReference type="Proteomes" id="UP000480266"/>
    </source>
</evidence>
<evidence type="ECO:0000256" key="5">
    <source>
        <dbReference type="ARBA" id="ARBA00023136"/>
    </source>
</evidence>
<feature type="transmembrane region" description="Helical" evidence="6">
    <location>
        <begin position="137"/>
        <end position="161"/>
    </location>
</feature>
<dbReference type="AlphaFoldDB" id="A0A7C9RKS6"/>
<organism evidence="7 8">
    <name type="scientific">Candidatus Afipia apatlaquensis</name>
    <dbReference type="NCBI Taxonomy" id="2712852"/>
    <lineage>
        <taxon>Bacteria</taxon>
        <taxon>Pseudomonadati</taxon>
        <taxon>Pseudomonadota</taxon>
        <taxon>Alphaproteobacteria</taxon>
        <taxon>Hyphomicrobiales</taxon>
        <taxon>Nitrobacteraceae</taxon>
        <taxon>Afipia</taxon>
    </lineage>
</organism>
<dbReference type="InterPro" id="IPR043428">
    <property type="entry name" value="LivM-like"/>
</dbReference>
<keyword evidence="2" id="KW-1003">Cell membrane</keyword>
<dbReference type="Proteomes" id="UP000480266">
    <property type="component" value="Unassembled WGS sequence"/>
</dbReference>
<evidence type="ECO:0000256" key="6">
    <source>
        <dbReference type="SAM" id="Phobius"/>
    </source>
</evidence>
<feature type="transmembrane region" description="Helical" evidence="6">
    <location>
        <begin position="93"/>
        <end position="116"/>
    </location>
</feature>
<protein>
    <submittedName>
        <fullName evidence="7">Branched-chain amino acid ABC transporter permease</fullName>
    </submittedName>
</protein>
<evidence type="ECO:0000256" key="2">
    <source>
        <dbReference type="ARBA" id="ARBA00022475"/>
    </source>
</evidence>
<dbReference type="EMBL" id="JAAMRR010001530">
    <property type="protein sequence ID" value="NGX99258.1"/>
    <property type="molecule type" value="Genomic_DNA"/>
</dbReference>
<feature type="non-terminal residue" evidence="7">
    <location>
        <position position="1"/>
    </location>
</feature>
<proteinExistence type="predicted"/>
<evidence type="ECO:0000256" key="4">
    <source>
        <dbReference type="ARBA" id="ARBA00022989"/>
    </source>
</evidence>
<dbReference type="Pfam" id="PF02653">
    <property type="entry name" value="BPD_transp_2"/>
    <property type="match status" value="1"/>
</dbReference>
<dbReference type="CDD" id="cd06581">
    <property type="entry name" value="TM_PBP1_LivM_like"/>
    <property type="match status" value="1"/>
</dbReference>